<dbReference type="AlphaFoldDB" id="A0A7T9I1D0"/>
<dbReference type="Proteomes" id="UP000596004">
    <property type="component" value="Chromosome"/>
</dbReference>
<dbReference type="InterPro" id="IPR039528">
    <property type="entry name" value="DPM1-like"/>
</dbReference>
<evidence type="ECO:0000256" key="2">
    <source>
        <dbReference type="ARBA" id="ARBA00022676"/>
    </source>
</evidence>
<keyword evidence="3 5" id="KW-0808">Transferase</keyword>
<dbReference type="Pfam" id="PF00535">
    <property type="entry name" value="Glycos_transf_2"/>
    <property type="match status" value="1"/>
</dbReference>
<dbReference type="Gene3D" id="3.90.550.10">
    <property type="entry name" value="Spore Coat Polysaccharide Biosynthesis Protein SpsA, Chain A"/>
    <property type="match status" value="1"/>
</dbReference>
<dbReference type="InterPro" id="IPR029044">
    <property type="entry name" value="Nucleotide-diphossugar_trans"/>
</dbReference>
<evidence type="ECO:0000259" key="4">
    <source>
        <dbReference type="Pfam" id="PF00535"/>
    </source>
</evidence>
<dbReference type="EMBL" id="CP064981">
    <property type="protein sequence ID" value="QQR92198.1"/>
    <property type="molecule type" value="Genomic_DNA"/>
</dbReference>
<comment type="similarity">
    <text evidence="1">Belongs to the glycosyltransferase 2 family.</text>
</comment>
<sequence>MPVELSIILPTYNERENIRELIPLLARHIQSQKWDAEVMVVDDQSPDGTGDVVEQLQQTYPFVQLLRKPQKKGIGDALRYAYDRANGRYLLSMDADLSLRLDDIQRLYAPMQAGKDMVVGSKYAHGSLYQPDGIKGSIQSLFSRAGGAYMQAISRTPISDFNLNFRMLRRETWKAIAPREDGNFFLAEMVFQAHQQGFAVAEVPVSFLPRKHGKSKTNIWKQSSIFLSKTLQYQRWI</sequence>
<dbReference type="PANTHER" id="PTHR43398:SF1">
    <property type="entry name" value="DOLICHOL-PHOSPHATE MANNOSYLTRANSFERASE SUBUNIT 1"/>
    <property type="match status" value="1"/>
</dbReference>
<dbReference type="InterPro" id="IPR001173">
    <property type="entry name" value="Glyco_trans_2-like"/>
</dbReference>
<feature type="domain" description="Glycosyltransferase 2-like" evidence="4">
    <location>
        <begin position="6"/>
        <end position="170"/>
    </location>
</feature>
<evidence type="ECO:0000256" key="3">
    <source>
        <dbReference type="ARBA" id="ARBA00022679"/>
    </source>
</evidence>
<accession>A0A7T9I1D0</accession>
<name>A0A7T9I1D0_9ARCH</name>
<proteinExistence type="inferred from homology"/>
<organism evidence="5">
    <name type="scientific">Candidatus Iainarchaeum sp</name>
    <dbReference type="NCBI Taxonomy" id="3101447"/>
    <lineage>
        <taxon>Archaea</taxon>
        <taxon>Candidatus Iainarchaeota</taxon>
        <taxon>Candidatus Iainarchaeia</taxon>
        <taxon>Candidatus Iainarchaeales</taxon>
        <taxon>Candidatus Iainarchaeaceae</taxon>
        <taxon>Candidatus Iainarchaeum</taxon>
    </lineage>
</organism>
<dbReference type="SUPFAM" id="SSF53448">
    <property type="entry name" value="Nucleotide-diphospho-sugar transferases"/>
    <property type="match status" value="1"/>
</dbReference>
<dbReference type="GO" id="GO:0009247">
    <property type="term" value="P:glycolipid biosynthetic process"/>
    <property type="evidence" value="ECO:0007669"/>
    <property type="project" value="TreeGrafter"/>
</dbReference>
<keyword evidence="2" id="KW-0328">Glycosyltransferase</keyword>
<protein>
    <submittedName>
        <fullName evidence="5">Glycosyltransferase</fullName>
    </submittedName>
</protein>
<gene>
    <name evidence="5" type="ORF">IPJ89_03485</name>
</gene>
<dbReference type="GO" id="GO:0016020">
    <property type="term" value="C:membrane"/>
    <property type="evidence" value="ECO:0007669"/>
    <property type="project" value="GOC"/>
</dbReference>
<evidence type="ECO:0000313" key="5">
    <source>
        <dbReference type="EMBL" id="QQR92198.1"/>
    </source>
</evidence>
<evidence type="ECO:0000256" key="1">
    <source>
        <dbReference type="ARBA" id="ARBA00006739"/>
    </source>
</evidence>
<reference evidence="5" key="1">
    <citation type="submission" date="2020-11" db="EMBL/GenBank/DDBJ databases">
        <title>Connecting structure to function with the recovery of over 1000 high-quality activated sludge metagenome-assembled genomes encoding full-length rRNA genes using long-read sequencing.</title>
        <authorList>
            <person name="Singleton C.M."/>
            <person name="Petriglieri F."/>
            <person name="Kristensen J.M."/>
            <person name="Kirkegaard R.H."/>
            <person name="Michaelsen T.Y."/>
            <person name="Andersen M.H."/>
            <person name="Karst S.M."/>
            <person name="Dueholm M.S."/>
            <person name="Nielsen P.H."/>
            <person name="Albertsen M."/>
        </authorList>
    </citation>
    <scope>NUCLEOTIDE SEQUENCE</scope>
    <source>
        <strain evidence="5">Fred_18-Q3-R57-64_BAT3C.431</strain>
    </source>
</reference>
<dbReference type="GO" id="GO:0004582">
    <property type="term" value="F:dolichyl-phosphate beta-D-mannosyltransferase activity"/>
    <property type="evidence" value="ECO:0007669"/>
    <property type="project" value="InterPro"/>
</dbReference>
<dbReference type="PANTHER" id="PTHR43398">
    <property type="entry name" value="DOLICHOL-PHOSPHATE MANNOSYLTRANSFERASE SUBUNIT 1"/>
    <property type="match status" value="1"/>
</dbReference>